<comment type="caution">
    <text evidence="2">The sequence shown here is derived from an EMBL/GenBank/DDBJ whole genome shotgun (WGS) entry which is preliminary data.</text>
</comment>
<accession>A0A9D4TNI1</accession>
<feature type="compositionally biased region" description="Polar residues" evidence="1">
    <location>
        <begin position="43"/>
        <end position="54"/>
    </location>
</feature>
<evidence type="ECO:0000313" key="3">
    <source>
        <dbReference type="Proteomes" id="UP001055712"/>
    </source>
</evidence>
<name>A0A9D4TNI1_CHLVU</name>
<reference evidence="2" key="2">
    <citation type="submission" date="2020-11" db="EMBL/GenBank/DDBJ databases">
        <authorList>
            <person name="Cecchin M."/>
            <person name="Marcolungo L."/>
            <person name="Rossato M."/>
            <person name="Girolomoni L."/>
            <person name="Cosentino E."/>
            <person name="Cuine S."/>
            <person name="Li-Beisson Y."/>
            <person name="Delledonne M."/>
            <person name="Ballottari M."/>
        </authorList>
    </citation>
    <scope>NUCLEOTIDE SEQUENCE</scope>
    <source>
        <strain evidence="2">211/11P</strain>
        <tissue evidence="2">Whole cell</tissue>
    </source>
</reference>
<sequence length="134" mass="14334">MERADVKEEAALETAAPPTVERQREQQHSQGPSCVNPRDPRLQQLSSWAETQPPTSAQLLHAVSVSAATDSGSAVSAKQAQQQQQLQGLRQRQQPQEESSGAAWEAVPEQPGLLPAIMPPPQASTGLLVLEAAQ</sequence>
<dbReference type="AlphaFoldDB" id="A0A9D4TNI1"/>
<organism evidence="2 3">
    <name type="scientific">Chlorella vulgaris</name>
    <name type="common">Green alga</name>
    <dbReference type="NCBI Taxonomy" id="3077"/>
    <lineage>
        <taxon>Eukaryota</taxon>
        <taxon>Viridiplantae</taxon>
        <taxon>Chlorophyta</taxon>
        <taxon>core chlorophytes</taxon>
        <taxon>Trebouxiophyceae</taxon>
        <taxon>Chlorellales</taxon>
        <taxon>Chlorellaceae</taxon>
        <taxon>Chlorella clade</taxon>
        <taxon>Chlorella</taxon>
    </lineage>
</organism>
<feature type="compositionally biased region" description="Polar residues" evidence="1">
    <location>
        <begin position="68"/>
        <end position="78"/>
    </location>
</feature>
<feature type="region of interest" description="Disordered" evidence="1">
    <location>
        <begin position="1"/>
        <end position="54"/>
    </location>
</feature>
<protein>
    <submittedName>
        <fullName evidence="2">Uncharacterized protein</fullName>
    </submittedName>
</protein>
<proteinExistence type="predicted"/>
<evidence type="ECO:0000313" key="2">
    <source>
        <dbReference type="EMBL" id="KAI3430299.1"/>
    </source>
</evidence>
<keyword evidence="3" id="KW-1185">Reference proteome</keyword>
<feature type="region of interest" description="Disordered" evidence="1">
    <location>
        <begin position="68"/>
        <end position="134"/>
    </location>
</feature>
<dbReference type="Proteomes" id="UP001055712">
    <property type="component" value="Unassembled WGS sequence"/>
</dbReference>
<feature type="compositionally biased region" description="Low complexity" evidence="1">
    <location>
        <begin position="79"/>
        <end position="96"/>
    </location>
</feature>
<dbReference type="EMBL" id="SIDB01000007">
    <property type="protein sequence ID" value="KAI3430299.1"/>
    <property type="molecule type" value="Genomic_DNA"/>
</dbReference>
<gene>
    <name evidence="2" type="ORF">D9Q98_004895</name>
</gene>
<reference evidence="2" key="1">
    <citation type="journal article" date="2019" name="Plant J.">
        <title>Chlorella vulgaris genome assembly and annotation reveals the molecular basis for metabolic acclimation to high light conditions.</title>
        <authorList>
            <person name="Cecchin M."/>
            <person name="Marcolungo L."/>
            <person name="Rossato M."/>
            <person name="Girolomoni L."/>
            <person name="Cosentino E."/>
            <person name="Cuine S."/>
            <person name="Li-Beisson Y."/>
            <person name="Delledonne M."/>
            <person name="Ballottari M."/>
        </authorList>
    </citation>
    <scope>NUCLEOTIDE SEQUENCE</scope>
    <source>
        <strain evidence="2">211/11P</strain>
    </source>
</reference>
<evidence type="ECO:0000256" key="1">
    <source>
        <dbReference type="SAM" id="MobiDB-lite"/>
    </source>
</evidence>
<feature type="compositionally biased region" description="Basic and acidic residues" evidence="1">
    <location>
        <begin position="1"/>
        <end position="10"/>
    </location>
</feature>